<keyword evidence="2 4" id="KW-0238">DNA-binding</keyword>
<dbReference type="PROSITE" id="PS50977">
    <property type="entry name" value="HTH_TETR_2"/>
    <property type="match status" value="1"/>
</dbReference>
<gene>
    <name evidence="6" type="ORF">EKD16_17025</name>
</gene>
<dbReference type="InterPro" id="IPR041583">
    <property type="entry name" value="TetR_C_31"/>
</dbReference>
<name>A0A4P6Q826_9ACTN</name>
<dbReference type="AlphaFoldDB" id="A0A4P6Q826"/>
<dbReference type="PRINTS" id="PR00455">
    <property type="entry name" value="HTHTETR"/>
</dbReference>
<dbReference type="GO" id="GO:0003700">
    <property type="term" value="F:DNA-binding transcription factor activity"/>
    <property type="evidence" value="ECO:0007669"/>
    <property type="project" value="TreeGrafter"/>
</dbReference>
<dbReference type="InterPro" id="IPR050109">
    <property type="entry name" value="HTH-type_TetR-like_transc_reg"/>
</dbReference>
<dbReference type="Pfam" id="PF17940">
    <property type="entry name" value="TetR_C_31"/>
    <property type="match status" value="1"/>
</dbReference>
<dbReference type="Pfam" id="PF00440">
    <property type="entry name" value="TetR_N"/>
    <property type="match status" value="1"/>
</dbReference>
<dbReference type="InterPro" id="IPR009057">
    <property type="entry name" value="Homeodomain-like_sf"/>
</dbReference>
<evidence type="ECO:0000256" key="2">
    <source>
        <dbReference type="ARBA" id="ARBA00023125"/>
    </source>
</evidence>
<dbReference type="InterPro" id="IPR001647">
    <property type="entry name" value="HTH_TetR"/>
</dbReference>
<evidence type="ECO:0000256" key="4">
    <source>
        <dbReference type="PROSITE-ProRule" id="PRU00335"/>
    </source>
</evidence>
<evidence type="ECO:0000313" key="7">
    <source>
        <dbReference type="Proteomes" id="UP000292235"/>
    </source>
</evidence>
<feature type="domain" description="HTH tetR-type" evidence="5">
    <location>
        <begin position="11"/>
        <end position="71"/>
    </location>
</feature>
<evidence type="ECO:0000256" key="3">
    <source>
        <dbReference type="ARBA" id="ARBA00023163"/>
    </source>
</evidence>
<dbReference type="Gene3D" id="1.10.357.10">
    <property type="entry name" value="Tetracycline Repressor, domain 2"/>
    <property type="match status" value="1"/>
</dbReference>
<evidence type="ECO:0000259" key="5">
    <source>
        <dbReference type="PROSITE" id="PS50977"/>
    </source>
</evidence>
<keyword evidence="1" id="KW-0805">Transcription regulation</keyword>
<dbReference type="GO" id="GO:0000976">
    <property type="term" value="F:transcription cis-regulatory region binding"/>
    <property type="evidence" value="ECO:0007669"/>
    <property type="project" value="TreeGrafter"/>
</dbReference>
<dbReference type="KEGG" id="strr:EKD16_17025"/>
<keyword evidence="3" id="KW-0804">Transcription</keyword>
<dbReference type="PANTHER" id="PTHR30055:SF234">
    <property type="entry name" value="HTH-TYPE TRANSCRIPTIONAL REGULATOR BETI"/>
    <property type="match status" value="1"/>
</dbReference>
<dbReference type="SUPFAM" id="SSF46689">
    <property type="entry name" value="Homeodomain-like"/>
    <property type="match status" value="1"/>
</dbReference>
<dbReference type="RefSeq" id="WP_207391324.1">
    <property type="nucleotide sequence ID" value="NZ_CP036455.1"/>
</dbReference>
<feature type="DNA-binding region" description="H-T-H motif" evidence="4">
    <location>
        <begin position="34"/>
        <end position="53"/>
    </location>
</feature>
<dbReference type="PANTHER" id="PTHR30055">
    <property type="entry name" value="HTH-TYPE TRANSCRIPTIONAL REGULATOR RUTR"/>
    <property type="match status" value="1"/>
</dbReference>
<keyword evidence="7" id="KW-1185">Reference proteome</keyword>
<proteinExistence type="predicted"/>
<organism evidence="6 7">
    <name type="scientific">Streptomonospora litoralis</name>
    <dbReference type="NCBI Taxonomy" id="2498135"/>
    <lineage>
        <taxon>Bacteria</taxon>
        <taxon>Bacillati</taxon>
        <taxon>Actinomycetota</taxon>
        <taxon>Actinomycetes</taxon>
        <taxon>Streptosporangiales</taxon>
        <taxon>Nocardiopsidaceae</taxon>
        <taxon>Streptomonospora</taxon>
    </lineage>
</organism>
<accession>A0A4P6Q826</accession>
<protein>
    <submittedName>
        <fullName evidence="6">Transcriptional regulator BetI</fullName>
    </submittedName>
</protein>
<dbReference type="EMBL" id="CP036455">
    <property type="protein sequence ID" value="QBI55174.1"/>
    <property type="molecule type" value="Genomic_DNA"/>
</dbReference>
<sequence>MARTTTAERGREVRRRLLASACELIAERGWTAVSTRMLAERAGVAPGLVHYHFASVHALLSEAAVGAMRDHLSRMPESLDGADDARQVLDGLLAELEETTGLDPESLLFIEAYLAATRDDALRREISAVVAEFRTRLEELLLRHGVAAPERTAAVLTAAVDGVLLHRALTPGLSGAALAPVLGRLLAPAPGGGTDDDTEGGGDRR</sequence>
<reference evidence="6 7" key="1">
    <citation type="submission" date="2019-02" db="EMBL/GenBank/DDBJ databases">
        <authorList>
            <person name="Khodamoradi S."/>
            <person name="Hahnke R.L."/>
            <person name="Kaempfer P."/>
            <person name="Schumann P."/>
            <person name="Rohde M."/>
            <person name="Steinert M."/>
            <person name="Luzhetskyy A."/>
            <person name="Wink J."/>
            <person name="Ruckert C."/>
        </authorList>
    </citation>
    <scope>NUCLEOTIDE SEQUENCE [LARGE SCALE GENOMIC DNA]</scope>
    <source>
        <strain evidence="6 7">M2</strain>
    </source>
</reference>
<evidence type="ECO:0000256" key="1">
    <source>
        <dbReference type="ARBA" id="ARBA00023015"/>
    </source>
</evidence>
<dbReference type="SUPFAM" id="SSF48498">
    <property type="entry name" value="Tetracyclin repressor-like, C-terminal domain"/>
    <property type="match status" value="1"/>
</dbReference>
<evidence type="ECO:0000313" key="6">
    <source>
        <dbReference type="EMBL" id="QBI55174.1"/>
    </source>
</evidence>
<dbReference type="InterPro" id="IPR036271">
    <property type="entry name" value="Tet_transcr_reg_TetR-rel_C_sf"/>
</dbReference>
<dbReference type="Proteomes" id="UP000292235">
    <property type="component" value="Chromosome"/>
</dbReference>